<dbReference type="SUPFAM" id="SSF144232">
    <property type="entry name" value="HIT/MYND zinc finger-like"/>
    <property type="match status" value="1"/>
</dbReference>
<evidence type="ECO:0000259" key="5">
    <source>
        <dbReference type="Pfam" id="PF01753"/>
    </source>
</evidence>
<name>A0AAD7N6A4_9AGAR</name>
<dbReference type="Gene3D" id="6.10.140.2220">
    <property type="match status" value="1"/>
</dbReference>
<dbReference type="Pfam" id="PF01753">
    <property type="entry name" value="zf-MYND"/>
    <property type="match status" value="1"/>
</dbReference>
<evidence type="ECO:0000256" key="2">
    <source>
        <dbReference type="ARBA" id="ARBA00022771"/>
    </source>
</evidence>
<keyword evidence="1" id="KW-0479">Metal-binding</keyword>
<dbReference type="AlphaFoldDB" id="A0AAD7N6A4"/>
<keyword evidence="2" id="KW-0863">Zinc-finger</keyword>
<organism evidence="6 7">
    <name type="scientific">Mycena maculata</name>
    <dbReference type="NCBI Taxonomy" id="230809"/>
    <lineage>
        <taxon>Eukaryota</taxon>
        <taxon>Fungi</taxon>
        <taxon>Dikarya</taxon>
        <taxon>Basidiomycota</taxon>
        <taxon>Agaricomycotina</taxon>
        <taxon>Agaricomycetes</taxon>
        <taxon>Agaricomycetidae</taxon>
        <taxon>Agaricales</taxon>
        <taxon>Marasmiineae</taxon>
        <taxon>Mycenaceae</taxon>
        <taxon>Mycena</taxon>
    </lineage>
</organism>
<dbReference type="EMBL" id="JARJLG010000099">
    <property type="protein sequence ID" value="KAJ7746153.1"/>
    <property type="molecule type" value="Genomic_DNA"/>
</dbReference>
<evidence type="ECO:0000256" key="1">
    <source>
        <dbReference type="ARBA" id="ARBA00022723"/>
    </source>
</evidence>
<protein>
    <recommendedName>
        <fullName evidence="5">MYND-type domain-containing protein</fullName>
    </recommendedName>
</protein>
<feature type="region of interest" description="Disordered" evidence="4">
    <location>
        <begin position="1"/>
        <end position="25"/>
    </location>
</feature>
<sequence length="193" mass="21975">MPGSGDRSFPKHKIPKRPQQTDGTGDKAYVEAATRFCSMDQCFNHENLKKCARCNHNSVLLQHKTALDSTNSIGVPRRCASYCSVECQRKKWKQHKPLCQYNAAQLELADGEPVLQRNLRNWTVRFDATLLNACIRGLNLKYEWERLDQGALMILLEPRPHPNAGSRWRIKNGSGMFRNEAIMGILENAHLAD</sequence>
<evidence type="ECO:0000313" key="7">
    <source>
        <dbReference type="Proteomes" id="UP001215280"/>
    </source>
</evidence>
<feature type="domain" description="MYND-type" evidence="5">
    <location>
        <begin position="79"/>
        <end position="99"/>
    </location>
</feature>
<comment type="caution">
    <text evidence="6">The sequence shown here is derived from an EMBL/GenBank/DDBJ whole genome shotgun (WGS) entry which is preliminary data.</text>
</comment>
<dbReference type="GO" id="GO:0008270">
    <property type="term" value="F:zinc ion binding"/>
    <property type="evidence" value="ECO:0007669"/>
    <property type="project" value="UniProtKB-KW"/>
</dbReference>
<dbReference type="InterPro" id="IPR002893">
    <property type="entry name" value="Znf_MYND"/>
</dbReference>
<accession>A0AAD7N6A4</accession>
<reference evidence="6" key="1">
    <citation type="submission" date="2023-03" db="EMBL/GenBank/DDBJ databases">
        <title>Massive genome expansion in bonnet fungi (Mycena s.s.) driven by repeated elements and novel gene families across ecological guilds.</title>
        <authorList>
            <consortium name="Lawrence Berkeley National Laboratory"/>
            <person name="Harder C.B."/>
            <person name="Miyauchi S."/>
            <person name="Viragh M."/>
            <person name="Kuo A."/>
            <person name="Thoen E."/>
            <person name="Andreopoulos B."/>
            <person name="Lu D."/>
            <person name="Skrede I."/>
            <person name="Drula E."/>
            <person name="Henrissat B."/>
            <person name="Morin E."/>
            <person name="Kohler A."/>
            <person name="Barry K."/>
            <person name="LaButti K."/>
            <person name="Morin E."/>
            <person name="Salamov A."/>
            <person name="Lipzen A."/>
            <person name="Mereny Z."/>
            <person name="Hegedus B."/>
            <person name="Baldrian P."/>
            <person name="Stursova M."/>
            <person name="Weitz H."/>
            <person name="Taylor A."/>
            <person name="Grigoriev I.V."/>
            <person name="Nagy L.G."/>
            <person name="Martin F."/>
            <person name="Kauserud H."/>
        </authorList>
    </citation>
    <scope>NUCLEOTIDE SEQUENCE</scope>
    <source>
        <strain evidence="6">CBHHK188m</strain>
    </source>
</reference>
<keyword evidence="7" id="KW-1185">Reference proteome</keyword>
<evidence type="ECO:0000256" key="3">
    <source>
        <dbReference type="ARBA" id="ARBA00022833"/>
    </source>
</evidence>
<evidence type="ECO:0000256" key="4">
    <source>
        <dbReference type="SAM" id="MobiDB-lite"/>
    </source>
</evidence>
<evidence type="ECO:0000313" key="6">
    <source>
        <dbReference type="EMBL" id="KAJ7746153.1"/>
    </source>
</evidence>
<gene>
    <name evidence="6" type="ORF">DFH07DRAFT_832911</name>
</gene>
<keyword evidence="3" id="KW-0862">Zinc</keyword>
<proteinExistence type="predicted"/>
<dbReference type="Proteomes" id="UP001215280">
    <property type="component" value="Unassembled WGS sequence"/>
</dbReference>